<evidence type="ECO:0000313" key="2">
    <source>
        <dbReference type="Proteomes" id="UP000184465"/>
    </source>
</evidence>
<gene>
    <name evidence="1" type="ORF">SAMN02745912_01736</name>
</gene>
<reference evidence="1 2" key="1">
    <citation type="submission" date="2016-11" db="EMBL/GenBank/DDBJ databases">
        <authorList>
            <person name="Jaros S."/>
            <person name="Januszkiewicz K."/>
            <person name="Wedrychowicz H."/>
        </authorList>
    </citation>
    <scope>NUCLEOTIDE SEQUENCE [LARGE SCALE GENOMIC DNA]</scope>
    <source>
        <strain evidence="1 2">DSM 15212</strain>
    </source>
</reference>
<sequence length="149" mass="17222">MNVLSLLDTLEDLIENGSSIPFSGKVLLDKEEITELIKDIRIQLPDEVKQAQWIKEERNKILVEAQKESDRIINNAKDRIEAMANKDEIVKKAKEKAQEIIYKAEEKAKTIRIGSIQYADDILKQLETNTLQIMETLKKNREEIKKMNG</sequence>
<dbReference type="AlphaFoldDB" id="A0A1M6NIJ8"/>
<dbReference type="Proteomes" id="UP000184465">
    <property type="component" value="Unassembled WGS sequence"/>
</dbReference>
<dbReference type="STRING" id="1121301.SAMN02745912_01736"/>
<keyword evidence="2" id="KW-1185">Reference proteome</keyword>
<proteinExistence type="predicted"/>
<dbReference type="OrthoDB" id="1690557at2"/>
<name>A0A1M6NIJ8_PARC5</name>
<dbReference type="EMBL" id="FRAG01000017">
    <property type="protein sequence ID" value="SHJ95493.1"/>
    <property type="molecule type" value="Genomic_DNA"/>
</dbReference>
<protein>
    <submittedName>
        <fullName evidence="1">Glutamic acid/alanine-rich protein</fullName>
    </submittedName>
</protein>
<organism evidence="1 2">
    <name type="scientific">Paramaledivibacter caminithermalis (strain DSM 15212 / CIP 107654 / DViRD3)</name>
    <name type="common">Clostridium caminithermale</name>
    <dbReference type="NCBI Taxonomy" id="1121301"/>
    <lineage>
        <taxon>Bacteria</taxon>
        <taxon>Bacillati</taxon>
        <taxon>Bacillota</taxon>
        <taxon>Clostridia</taxon>
        <taxon>Peptostreptococcales</taxon>
        <taxon>Caminicellaceae</taxon>
        <taxon>Paramaledivibacter</taxon>
    </lineage>
</organism>
<dbReference type="RefSeq" id="WP_073148961.1">
    <property type="nucleotide sequence ID" value="NZ_FRAG01000017.1"/>
</dbReference>
<evidence type="ECO:0000313" key="1">
    <source>
        <dbReference type="EMBL" id="SHJ95493.1"/>
    </source>
</evidence>
<accession>A0A1M6NIJ8</accession>